<keyword evidence="2" id="KW-1185">Reference proteome</keyword>
<protein>
    <submittedName>
        <fullName evidence="1">Uncharacterized protein</fullName>
    </submittedName>
</protein>
<organism evidence="1 2">
    <name type="scientific">Vermiconidia calcicola</name>
    <dbReference type="NCBI Taxonomy" id="1690605"/>
    <lineage>
        <taxon>Eukaryota</taxon>
        <taxon>Fungi</taxon>
        <taxon>Dikarya</taxon>
        <taxon>Ascomycota</taxon>
        <taxon>Pezizomycotina</taxon>
        <taxon>Dothideomycetes</taxon>
        <taxon>Dothideomycetidae</taxon>
        <taxon>Mycosphaerellales</taxon>
        <taxon>Extremaceae</taxon>
        <taxon>Vermiconidia</taxon>
    </lineage>
</organism>
<proteinExistence type="predicted"/>
<name>A0ACC3MZF0_9PEZI</name>
<comment type="caution">
    <text evidence="1">The sequence shown here is derived from an EMBL/GenBank/DDBJ whole genome shotgun (WGS) entry which is preliminary data.</text>
</comment>
<evidence type="ECO:0000313" key="1">
    <source>
        <dbReference type="EMBL" id="KAK3707030.1"/>
    </source>
</evidence>
<gene>
    <name evidence="1" type="ORF">LTR37_012362</name>
</gene>
<sequence>MADPISMIASIIAIAELTATLIEHLRTATKATEEQRTLKNEANSVLGILTQLESQVRKATGSEDWFRTVQFLGVQNGPLDQYHLSLKKLTNLTKDRDSVGSKFVGAITWRYRKEDVERTIQSMRYFISMANLALSNDSFTLLQALKRDVKGLADQLSDAAVDTRKKTAEDWLLLDDPVEAHTDKVRHRHPRTGQWFLDATESWRSGDTHRLWCLGMPGAGKTILASKLIDSILDMPREQHQRICHFYFNYKESGKQDTAYVYRSLLKQLSQQSEGLSEHVKFLQDYRKTTGKEPGHELIQRYLLRELDSGVETWIVIDAFDESRDDDGLREHLLETLRSAPHSVRWLITSRDTPAVRDAMDSADVAEQNPLTISANEDDIRQYVEGRLTTDPKFKMILKKNPELRAEVVDEISHRVQGMFLLAVLHMDSLAGQSKPNAMRKALKMLPEGLDAAYDQAVQRMKDFKDWTRARSALTWIVQAQRPLHIEEFSHALSIESGMTSLDKGDVEVGEVFVDECAGLVVIEPGSQLVRLVHETAQDYFSKPRADPVLPGTSFIVAQACLSYLQLDALDEGPCESPAEVAKRIDDLPFLRYCSRYWGHHVSILLDDELMKARALKLMADTRRLGASVQVLSLPDQADLVSLSIEEFHRPWYEGSATHAYLGATPLCMVAYFGLGEVAETLLATAIDANVLDQTCSQGRTPLHYAAGSGHQRMLQLLIERGADVDIGDEHGVTALHLASDGTSPESYSTPLLWAASENRIEIVKILLEAGADIEAGNAWHRTPLHVAVRRNRSETVEFLIAKGANIEAERDGRGTPLTWAAESGHADVAKLLLEHGARLCVSSYQGSPLELAITYNHLAAEELFKTHDQRFGGNSAIVRFTMRSAISRHGHRDKAELAFRHLLEYFPESERDAVLAEELDATIRLANFDSAEFLIALGTDISKKWQFDRSIMHMSLHQNRFDLFEIGLRRGLDYEAPDVQGCRPIHHAAAGGCMQGLEWLSSRSVDLNEVDHHGWTPLHWAAFQGHGSSVDLLLAAGSRTDVIDAHNRTPLQVAAATRPMDKLLRSKLGESEKEAGSTSPSMQVTASEEAWQLLCALHLPELRGLHAYAEAEPFDPQWDWDWARSLAFFCDYSDGQFGNGRLAQLVSASNEPLYSAAKQRILESATSDEHGCVHITFESAPKLPAFCDGCCYLTIGKRYRCEYDEALNLCYRCIADAETLFPKYIFIER</sequence>
<evidence type="ECO:0000313" key="2">
    <source>
        <dbReference type="Proteomes" id="UP001281147"/>
    </source>
</evidence>
<dbReference type="Proteomes" id="UP001281147">
    <property type="component" value="Unassembled WGS sequence"/>
</dbReference>
<dbReference type="EMBL" id="JAUTXU010000114">
    <property type="protein sequence ID" value="KAK3707030.1"/>
    <property type="molecule type" value="Genomic_DNA"/>
</dbReference>
<accession>A0ACC3MZF0</accession>
<reference evidence="1" key="1">
    <citation type="submission" date="2023-07" db="EMBL/GenBank/DDBJ databases">
        <title>Black Yeasts Isolated from many extreme environments.</title>
        <authorList>
            <person name="Coleine C."/>
            <person name="Stajich J.E."/>
            <person name="Selbmann L."/>
        </authorList>
    </citation>
    <scope>NUCLEOTIDE SEQUENCE</scope>
    <source>
        <strain evidence="1">CCFEE 5714</strain>
    </source>
</reference>